<comment type="caution">
    <text evidence="1">The sequence shown here is derived from an EMBL/GenBank/DDBJ whole genome shotgun (WGS) entry which is preliminary data.</text>
</comment>
<gene>
    <name evidence="1" type="ORF">MANES_06G014501v8</name>
</gene>
<dbReference type="EMBL" id="CM004392">
    <property type="protein sequence ID" value="KAG8651703.1"/>
    <property type="molecule type" value="Genomic_DNA"/>
</dbReference>
<evidence type="ECO:0000313" key="2">
    <source>
        <dbReference type="Proteomes" id="UP000091857"/>
    </source>
</evidence>
<sequence>MWGTFWVCDAHLTSVFISFLIYLGALHFQKLPVELASISICAGPMDIPIINSSVNWWNTSHRPGSFLSYQFLRIESLFPNKPEREERREKQKKQQREKGENCRVDRIREREREREEERMID</sequence>
<reference evidence="2" key="1">
    <citation type="journal article" date="2016" name="Nat. Biotechnol.">
        <title>Sequencing wild and cultivated cassava and related species reveals extensive interspecific hybridization and genetic diversity.</title>
        <authorList>
            <person name="Bredeson J.V."/>
            <person name="Lyons J.B."/>
            <person name="Prochnik S.E."/>
            <person name="Wu G.A."/>
            <person name="Ha C.M."/>
            <person name="Edsinger-Gonzales E."/>
            <person name="Grimwood J."/>
            <person name="Schmutz J."/>
            <person name="Rabbi I.Y."/>
            <person name="Egesi C."/>
            <person name="Nauluvula P."/>
            <person name="Lebot V."/>
            <person name="Ndunguru J."/>
            <person name="Mkamilo G."/>
            <person name="Bart R.S."/>
            <person name="Setter T.L."/>
            <person name="Gleadow R.M."/>
            <person name="Kulakow P."/>
            <person name="Ferguson M.E."/>
            <person name="Rounsley S."/>
            <person name="Rokhsar D.S."/>
        </authorList>
    </citation>
    <scope>NUCLEOTIDE SEQUENCE [LARGE SCALE GENOMIC DNA]</scope>
    <source>
        <strain evidence="2">cv. AM560-2</strain>
    </source>
</reference>
<name>A0ACB7HG85_MANES</name>
<accession>A0ACB7HG85</accession>
<organism evidence="1 2">
    <name type="scientific">Manihot esculenta</name>
    <name type="common">Cassava</name>
    <name type="synonym">Jatropha manihot</name>
    <dbReference type="NCBI Taxonomy" id="3983"/>
    <lineage>
        <taxon>Eukaryota</taxon>
        <taxon>Viridiplantae</taxon>
        <taxon>Streptophyta</taxon>
        <taxon>Embryophyta</taxon>
        <taxon>Tracheophyta</taxon>
        <taxon>Spermatophyta</taxon>
        <taxon>Magnoliopsida</taxon>
        <taxon>eudicotyledons</taxon>
        <taxon>Gunneridae</taxon>
        <taxon>Pentapetalae</taxon>
        <taxon>rosids</taxon>
        <taxon>fabids</taxon>
        <taxon>Malpighiales</taxon>
        <taxon>Euphorbiaceae</taxon>
        <taxon>Crotonoideae</taxon>
        <taxon>Manihoteae</taxon>
        <taxon>Manihot</taxon>
    </lineage>
</organism>
<dbReference type="Proteomes" id="UP000091857">
    <property type="component" value="Chromosome 6"/>
</dbReference>
<keyword evidence="2" id="KW-1185">Reference proteome</keyword>
<evidence type="ECO:0000313" key="1">
    <source>
        <dbReference type="EMBL" id="KAG8651703.1"/>
    </source>
</evidence>
<protein>
    <submittedName>
        <fullName evidence="1">Uncharacterized protein</fullName>
    </submittedName>
</protein>
<proteinExistence type="predicted"/>